<evidence type="ECO:0000259" key="1">
    <source>
        <dbReference type="PROSITE" id="PS51819"/>
    </source>
</evidence>
<dbReference type="Gene3D" id="3.10.180.10">
    <property type="entry name" value="2,3-Dihydroxybiphenyl 1,2-Dioxygenase, domain 1"/>
    <property type="match status" value="1"/>
</dbReference>
<dbReference type="EMBL" id="BAEK01000085">
    <property type="protein sequence ID" value="GAC07573.1"/>
    <property type="molecule type" value="Genomic_DNA"/>
</dbReference>
<name>A0ABQ0IE72_9ALTE</name>
<dbReference type="SUPFAM" id="SSF54593">
    <property type="entry name" value="Glyoxalase/Bleomycin resistance protein/Dihydroxybiphenyl dioxygenase"/>
    <property type="match status" value="1"/>
</dbReference>
<organism evidence="2 3">
    <name type="scientific">Paraglaciecola agarilytica NO2</name>
    <dbReference type="NCBI Taxonomy" id="1125747"/>
    <lineage>
        <taxon>Bacteria</taxon>
        <taxon>Pseudomonadati</taxon>
        <taxon>Pseudomonadota</taxon>
        <taxon>Gammaproteobacteria</taxon>
        <taxon>Alteromonadales</taxon>
        <taxon>Alteromonadaceae</taxon>
        <taxon>Paraglaciecola</taxon>
    </lineage>
</organism>
<evidence type="ECO:0000313" key="3">
    <source>
        <dbReference type="Proteomes" id="UP000008372"/>
    </source>
</evidence>
<proteinExistence type="predicted"/>
<gene>
    <name evidence="2" type="ORF">GAGA_4749</name>
</gene>
<dbReference type="InterPro" id="IPR029068">
    <property type="entry name" value="Glyas_Bleomycin-R_OHBP_Dase"/>
</dbReference>
<accession>A0ABQ0IE72</accession>
<reference evidence="2 3" key="1">
    <citation type="journal article" date="2014" name="Environ. Microbiol.">
        <title>Comparative genomics of the marine bacterial genus Glaciecola reveals the high degree of genomic diversity and genomic characteristic for cold adaptation.</title>
        <authorList>
            <person name="Qin Q.L."/>
            <person name="Xie B.B."/>
            <person name="Yu Y."/>
            <person name="Shu Y.L."/>
            <person name="Rong J.C."/>
            <person name="Zhang Y.J."/>
            <person name="Zhao D.L."/>
            <person name="Chen X.L."/>
            <person name="Zhang X.Y."/>
            <person name="Chen B."/>
            <person name="Zhou B.C."/>
            <person name="Zhang Y.Z."/>
        </authorList>
    </citation>
    <scope>NUCLEOTIDE SEQUENCE [LARGE SCALE GENOMIC DNA]</scope>
    <source>
        <strain evidence="2 3">NO2</strain>
    </source>
</reference>
<keyword evidence="3" id="KW-1185">Reference proteome</keyword>
<protein>
    <recommendedName>
        <fullName evidence="1">VOC domain-containing protein</fullName>
    </recommendedName>
</protein>
<dbReference type="Pfam" id="PF00903">
    <property type="entry name" value="Glyoxalase"/>
    <property type="match status" value="1"/>
</dbReference>
<dbReference type="InterPro" id="IPR037523">
    <property type="entry name" value="VOC_core"/>
</dbReference>
<dbReference type="PROSITE" id="PS51819">
    <property type="entry name" value="VOC"/>
    <property type="match status" value="1"/>
</dbReference>
<dbReference type="Proteomes" id="UP000008372">
    <property type="component" value="Unassembled WGS sequence"/>
</dbReference>
<dbReference type="PROSITE" id="PS51257">
    <property type="entry name" value="PROKAR_LIPOPROTEIN"/>
    <property type="match status" value="1"/>
</dbReference>
<comment type="caution">
    <text evidence="2">The sequence shown here is derived from an EMBL/GenBank/DDBJ whole genome shotgun (WGS) entry which is preliminary data.</text>
</comment>
<dbReference type="RefSeq" id="WP_008306475.1">
    <property type="nucleotide sequence ID" value="NZ_BAEK01000085.1"/>
</dbReference>
<evidence type="ECO:0000313" key="2">
    <source>
        <dbReference type="EMBL" id="GAC07573.1"/>
    </source>
</evidence>
<feature type="domain" description="VOC" evidence="1">
    <location>
        <begin position="57"/>
        <end position="179"/>
    </location>
</feature>
<sequence>MKTDCVNKKTEYKTGLTLIWKCILALMIVVSTGCNSTALAEPQTGAENNSTKAKVIGLRYNNVHVLNLEETLELYLDILGFELVDAEVLKGGLAGMLVLKVKANDYMMTLTVTPPQDRHRLGPVGNTNHNHFMLRVNDIGPIGDRLKEEGYELENDNYVQDTYTFFKGPNGEIIGLSSWKGS</sequence>
<dbReference type="InterPro" id="IPR004360">
    <property type="entry name" value="Glyas_Fos-R_dOase_dom"/>
</dbReference>